<dbReference type="PANTHER" id="PTHR24413">
    <property type="entry name" value="SPECKLE-TYPE POZ PROTEIN"/>
    <property type="match status" value="1"/>
</dbReference>
<organism evidence="2 3">
    <name type="scientific">Microctonus aethiopoides</name>
    <dbReference type="NCBI Taxonomy" id="144406"/>
    <lineage>
        <taxon>Eukaryota</taxon>
        <taxon>Metazoa</taxon>
        <taxon>Ecdysozoa</taxon>
        <taxon>Arthropoda</taxon>
        <taxon>Hexapoda</taxon>
        <taxon>Insecta</taxon>
        <taxon>Pterygota</taxon>
        <taxon>Neoptera</taxon>
        <taxon>Endopterygota</taxon>
        <taxon>Hymenoptera</taxon>
        <taxon>Apocrita</taxon>
        <taxon>Ichneumonoidea</taxon>
        <taxon>Braconidae</taxon>
        <taxon>Euphorinae</taxon>
        <taxon>Microctonus</taxon>
    </lineage>
</organism>
<dbReference type="Gene3D" id="3.30.710.10">
    <property type="entry name" value="Potassium Channel Kv1.1, Chain A"/>
    <property type="match status" value="1"/>
</dbReference>
<name>A0AA39EXI8_9HYME</name>
<sequence length="300" mass="34553">MSEVIPAQKSEKSYESLPNETFYIVCGVKSGTEFNIILSKLSPKPAKATIVIFVGEERKDIEIDNWTNKPISDVIPSFIQADQDYDFSCEIIWKGFHDTKLPSSLNLHHHIEKFLEKPDFKDFVIKIETNEIPVHKVILAAFSRVFSIMLQSNMRETAENQLVVKDIEFDIMKLVIEFMYSGKIDSELPVDDLLSLKYADDIVIIPEVKKGEDVSDEYTGKVTNKWIFYVISSCPIQTDRNYDFSCDIIWKGFHATKLPPFDDVHRHLKHFQSESNFTDSGIKIDNNNISVHKVILNVKR</sequence>
<feature type="domain" description="BTB" evidence="1">
    <location>
        <begin position="121"/>
        <end position="188"/>
    </location>
</feature>
<dbReference type="Proteomes" id="UP001168990">
    <property type="component" value="Unassembled WGS sequence"/>
</dbReference>
<dbReference type="CDD" id="cd18186">
    <property type="entry name" value="BTB_POZ_ZBTB_KLHL-like"/>
    <property type="match status" value="1"/>
</dbReference>
<dbReference type="SUPFAM" id="SSF54695">
    <property type="entry name" value="POZ domain"/>
    <property type="match status" value="1"/>
</dbReference>
<dbReference type="InterPro" id="IPR011333">
    <property type="entry name" value="SKP1/BTB/POZ_sf"/>
</dbReference>
<comment type="caution">
    <text evidence="2">The sequence shown here is derived from an EMBL/GenBank/DDBJ whole genome shotgun (WGS) entry which is preliminary data.</text>
</comment>
<dbReference type="EMBL" id="JAQQBS010001424">
    <property type="protein sequence ID" value="KAK0158624.1"/>
    <property type="molecule type" value="Genomic_DNA"/>
</dbReference>
<dbReference type="SMART" id="SM00225">
    <property type="entry name" value="BTB"/>
    <property type="match status" value="1"/>
</dbReference>
<evidence type="ECO:0000313" key="3">
    <source>
        <dbReference type="Proteomes" id="UP001168990"/>
    </source>
</evidence>
<dbReference type="Pfam" id="PF00651">
    <property type="entry name" value="BTB"/>
    <property type="match status" value="1"/>
</dbReference>
<reference evidence="2" key="1">
    <citation type="journal article" date="2023" name="bioRxiv">
        <title>Scaffold-level genome assemblies of two parasitoid biocontrol wasps reveal the parthenogenesis mechanism and an associated novel virus.</title>
        <authorList>
            <person name="Inwood S."/>
            <person name="Skelly J."/>
            <person name="Guhlin J."/>
            <person name="Harrop T."/>
            <person name="Goldson S."/>
            <person name="Dearden P."/>
        </authorList>
    </citation>
    <scope>NUCLEOTIDE SEQUENCE</scope>
    <source>
        <strain evidence="2">Irish</strain>
        <tissue evidence="2">Whole body</tissue>
    </source>
</reference>
<accession>A0AA39EXI8</accession>
<dbReference type="AlphaFoldDB" id="A0AA39EXI8"/>
<evidence type="ECO:0000313" key="2">
    <source>
        <dbReference type="EMBL" id="KAK0158624.1"/>
    </source>
</evidence>
<dbReference type="PROSITE" id="PS50097">
    <property type="entry name" value="BTB"/>
    <property type="match status" value="1"/>
</dbReference>
<evidence type="ECO:0000259" key="1">
    <source>
        <dbReference type="PROSITE" id="PS50097"/>
    </source>
</evidence>
<proteinExistence type="predicted"/>
<keyword evidence="3" id="KW-1185">Reference proteome</keyword>
<gene>
    <name evidence="2" type="ORF">PV328_009602</name>
</gene>
<reference evidence="2" key="2">
    <citation type="submission" date="2023-03" db="EMBL/GenBank/DDBJ databases">
        <authorList>
            <person name="Inwood S.N."/>
            <person name="Skelly J.G."/>
            <person name="Guhlin J."/>
            <person name="Harrop T.W.R."/>
            <person name="Goldson S.G."/>
            <person name="Dearden P.K."/>
        </authorList>
    </citation>
    <scope>NUCLEOTIDE SEQUENCE</scope>
    <source>
        <strain evidence="2">Irish</strain>
        <tissue evidence="2">Whole body</tissue>
    </source>
</reference>
<dbReference type="InterPro" id="IPR000210">
    <property type="entry name" value="BTB/POZ_dom"/>
</dbReference>
<protein>
    <recommendedName>
        <fullName evidence="1">BTB domain-containing protein</fullName>
    </recommendedName>
</protein>